<keyword evidence="2" id="KW-1185">Reference proteome</keyword>
<proteinExistence type="predicted"/>
<comment type="caution">
    <text evidence="1">The sequence shown here is derived from an EMBL/GenBank/DDBJ whole genome shotgun (WGS) entry which is preliminary data.</text>
</comment>
<protein>
    <recommendedName>
        <fullName evidence="3">Reverse transcriptase domain-containing protein</fullName>
    </recommendedName>
</protein>
<accession>A0AAV7KWN3</accession>
<reference evidence="1" key="1">
    <citation type="journal article" date="2022" name="bioRxiv">
        <title>Sequencing and chromosome-scale assembly of the giantPleurodeles waltlgenome.</title>
        <authorList>
            <person name="Brown T."/>
            <person name="Elewa A."/>
            <person name="Iarovenko S."/>
            <person name="Subramanian E."/>
            <person name="Araus A.J."/>
            <person name="Petzold A."/>
            <person name="Susuki M."/>
            <person name="Suzuki K.-i.T."/>
            <person name="Hayashi T."/>
            <person name="Toyoda A."/>
            <person name="Oliveira C."/>
            <person name="Osipova E."/>
            <person name="Leigh N.D."/>
            <person name="Simon A."/>
            <person name="Yun M.H."/>
        </authorList>
    </citation>
    <scope>NUCLEOTIDE SEQUENCE</scope>
    <source>
        <strain evidence="1">20211129_DDA</strain>
        <tissue evidence="1">Liver</tissue>
    </source>
</reference>
<dbReference type="PANTHER" id="PTHR19446">
    <property type="entry name" value="REVERSE TRANSCRIPTASES"/>
    <property type="match status" value="1"/>
</dbReference>
<name>A0AAV7KWN3_PLEWA</name>
<dbReference type="EMBL" id="JANPWB010000016">
    <property type="protein sequence ID" value="KAJ1081408.1"/>
    <property type="molecule type" value="Genomic_DNA"/>
</dbReference>
<organism evidence="1 2">
    <name type="scientific">Pleurodeles waltl</name>
    <name type="common">Iberian ribbed newt</name>
    <dbReference type="NCBI Taxonomy" id="8319"/>
    <lineage>
        <taxon>Eukaryota</taxon>
        <taxon>Metazoa</taxon>
        <taxon>Chordata</taxon>
        <taxon>Craniata</taxon>
        <taxon>Vertebrata</taxon>
        <taxon>Euteleostomi</taxon>
        <taxon>Amphibia</taxon>
        <taxon>Batrachia</taxon>
        <taxon>Caudata</taxon>
        <taxon>Salamandroidea</taxon>
        <taxon>Salamandridae</taxon>
        <taxon>Pleurodelinae</taxon>
        <taxon>Pleurodeles</taxon>
    </lineage>
</organism>
<gene>
    <name evidence="1" type="ORF">NDU88_001590</name>
</gene>
<evidence type="ECO:0000313" key="2">
    <source>
        <dbReference type="Proteomes" id="UP001066276"/>
    </source>
</evidence>
<sequence length="243" mass="26859">MIINPKIQHEQGDRLGRLLAWLVNREKGGNAVVAIKYADGTILTAQEDILQYFAEFYSGLCATRPKRHIIGLLDEVQLPRVEDAEREALNTVIDEPDARSAIKQMSTGKASGNDVPQVEFYQEYAELLCAPLLEMFKEAFKTGVLPESLREACIVVLQKSGRDPTECESDHPLLLLNIDAKILGKILSQCLAMVVRNIIRLGQAGFVGGSMTTTYIRKALLIMEQIEKGKNLHTGHPGCSQGL</sequence>
<evidence type="ECO:0000313" key="1">
    <source>
        <dbReference type="EMBL" id="KAJ1081408.1"/>
    </source>
</evidence>
<evidence type="ECO:0008006" key="3">
    <source>
        <dbReference type="Google" id="ProtNLM"/>
    </source>
</evidence>
<dbReference type="Proteomes" id="UP001066276">
    <property type="component" value="Chromosome 12"/>
</dbReference>
<dbReference type="AlphaFoldDB" id="A0AAV7KWN3"/>